<comment type="caution">
    <text evidence="11">The sequence shown here is derived from an EMBL/GenBank/DDBJ whole genome shotgun (WGS) entry which is preliminary data.</text>
</comment>
<evidence type="ECO:0000256" key="8">
    <source>
        <dbReference type="SAM" id="MobiDB-lite"/>
    </source>
</evidence>
<keyword evidence="12" id="KW-1185">Reference proteome</keyword>
<keyword evidence="7" id="KW-0175">Coiled coil</keyword>
<dbReference type="GO" id="GO:0015031">
    <property type="term" value="P:protein transport"/>
    <property type="evidence" value="ECO:0007669"/>
    <property type="project" value="UniProtKB-KW"/>
</dbReference>
<dbReference type="GO" id="GO:0019905">
    <property type="term" value="F:syntaxin binding"/>
    <property type="evidence" value="ECO:0007669"/>
    <property type="project" value="TreeGrafter"/>
</dbReference>
<evidence type="ECO:0000256" key="5">
    <source>
        <dbReference type="ARBA" id="ARBA00022927"/>
    </source>
</evidence>
<dbReference type="InParanoid" id="A0A066WHI3"/>
<evidence type="ECO:0000313" key="12">
    <source>
        <dbReference type="Proteomes" id="UP000027361"/>
    </source>
</evidence>
<dbReference type="GO" id="GO:0006896">
    <property type="term" value="P:Golgi to vacuole transport"/>
    <property type="evidence" value="ECO:0007669"/>
    <property type="project" value="TreeGrafter"/>
</dbReference>
<feature type="domain" description="Vacuolar protein sorting-associated protein 54 N-terminal" evidence="10">
    <location>
        <begin position="293"/>
        <end position="412"/>
    </location>
</feature>
<dbReference type="STRING" id="1037660.A0A066WHI3"/>
<evidence type="ECO:0000259" key="10">
    <source>
        <dbReference type="Pfam" id="PF10475"/>
    </source>
</evidence>
<dbReference type="Proteomes" id="UP000027361">
    <property type="component" value="Unassembled WGS sequence"/>
</dbReference>
<accession>A0A066WHI3</accession>
<evidence type="ECO:0000256" key="7">
    <source>
        <dbReference type="ARBA" id="ARBA00023054"/>
    </source>
</evidence>
<dbReference type="RefSeq" id="XP_013246110.1">
    <property type="nucleotide sequence ID" value="XM_013390656.1"/>
</dbReference>
<feature type="compositionally biased region" description="Polar residues" evidence="8">
    <location>
        <begin position="679"/>
        <end position="690"/>
    </location>
</feature>
<feature type="region of interest" description="Disordered" evidence="8">
    <location>
        <begin position="845"/>
        <end position="869"/>
    </location>
</feature>
<evidence type="ECO:0000256" key="6">
    <source>
        <dbReference type="ARBA" id="ARBA00023034"/>
    </source>
</evidence>
<reference evidence="11 12" key="1">
    <citation type="submission" date="2014-05" db="EMBL/GenBank/DDBJ databases">
        <title>Draft genome sequence of a rare smut relative, Tilletiaria anomala UBC 951.</title>
        <authorList>
            <consortium name="DOE Joint Genome Institute"/>
            <person name="Toome M."/>
            <person name="Kuo A."/>
            <person name="Henrissat B."/>
            <person name="Lipzen A."/>
            <person name="Tritt A."/>
            <person name="Yoshinaga Y."/>
            <person name="Zane M."/>
            <person name="Barry K."/>
            <person name="Grigoriev I.V."/>
            <person name="Spatafora J.W."/>
            <person name="Aimea M.C."/>
        </authorList>
    </citation>
    <scope>NUCLEOTIDE SEQUENCE [LARGE SCALE GENOMIC DNA]</scope>
    <source>
        <strain evidence="11 12">UBC 951</strain>
    </source>
</reference>
<gene>
    <name evidence="11" type="ORF">K437DRAFT_97148</name>
</gene>
<dbReference type="PANTHER" id="PTHR12965:SF0">
    <property type="entry name" value="VACUOLAR PROTEIN SORTING-ASSOCIATED PROTEIN 54"/>
    <property type="match status" value="1"/>
</dbReference>
<evidence type="ECO:0000259" key="9">
    <source>
        <dbReference type="Pfam" id="PF07928"/>
    </source>
</evidence>
<comment type="subcellular location">
    <subcellularLocation>
        <location evidence="1">Golgi apparatus</location>
        <location evidence="1">trans-Golgi network</location>
    </subcellularLocation>
</comment>
<keyword evidence="5" id="KW-0653">Protein transport</keyword>
<dbReference type="FunCoup" id="A0A066WHI3">
    <property type="interactions" value="221"/>
</dbReference>
<dbReference type="OMA" id="QKQAVML"/>
<dbReference type="PANTHER" id="PTHR12965">
    <property type="entry name" value="VACUOLAR PROTEIN SORTING 54"/>
    <property type="match status" value="1"/>
</dbReference>
<comment type="similarity">
    <text evidence="2">Belongs to the VPS54 family.</text>
</comment>
<dbReference type="Pfam" id="PF10475">
    <property type="entry name" value="Vps54_N"/>
    <property type="match status" value="1"/>
</dbReference>
<dbReference type="HOGENOM" id="CLU_003094_1_0_1"/>
<dbReference type="InterPro" id="IPR012501">
    <property type="entry name" value="Vps54_C"/>
</dbReference>
<feature type="domain" description="Vacuolar protein sorting-associated protein 54 C-terminal" evidence="9">
    <location>
        <begin position="884"/>
        <end position="1015"/>
    </location>
</feature>
<evidence type="ECO:0000256" key="4">
    <source>
        <dbReference type="ARBA" id="ARBA00022448"/>
    </source>
</evidence>
<dbReference type="GeneID" id="25267981"/>
<dbReference type="EMBL" id="JMSN01000003">
    <property type="protein sequence ID" value="KDN53271.1"/>
    <property type="molecule type" value="Genomic_DNA"/>
</dbReference>
<evidence type="ECO:0000256" key="2">
    <source>
        <dbReference type="ARBA" id="ARBA00009150"/>
    </source>
</evidence>
<dbReference type="Pfam" id="PF07928">
    <property type="entry name" value="Vps54"/>
    <property type="match status" value="1"/>
</dbReference>
<proteinExistence type="inferred from homology"/>
<organism evidence="11 12">
    <name type="scientific">Tilletiaria anomala (strain ATCC 24038 / CBS 436.72 / UBC 951)</name>
    <dbReference type="NCBI Taxonomy" id="1037660"/>
    <lineage>
        <taxon>Eukaryota</taxon>
        <taxon>Fungi</taxon>
        <taxon>Dikarya</taxon>
        <taxon>Basidiomycota</taxon>
        <taxon>Ustilaginomycotina</taxon>
        <taxon>Exobasidiomycetes</taxon>
        <taxon>Georgefischeriales</taxon>
        <taxon>Tilletiariaceae</taxon>
        <taxon>Tilletiaria</taxon>
    </lineage>
</organism>
<dbReference type="OrthoDB" id="10259024at2759"/>
<dbReference type="InterPro" id="IPR019515">
    <property type="entry name" value="VPS54_N"/>
</dbReference>
<name>A0A066WHI3_TILAU</name>
<evidence type="ECO:0000256" key="1">
    <source>
        <dbReference type="ARBA" id="ARBA00004601"/>
    </source>
</evidence>
<feature type="compositionally biased region" description="Polar residues" evidence="8">
    <location>
        <begin position="846"/>
        <end position="862"/>
    </location>
</feature>
<feature type="region of interest" description="Disordered" evidence="8">
    <location>
        <begin position="675"/>
        <end position="699"/>
    </location>
</feature>
<dbReference type="GO" id="GO:0042147">
    <property type="term" value="P:retrograde transport, endosome to Golgi"/>
    <property type="evidence" value="ECO:0007669"/>
    <property type="project" value="InterPro"/>
</dbReference>
<keyword evidence="4" id="KW-0813">Transport</keyword>
<dbReference type="GO" id="GO:0000938">
    <property type="term" value="C:GARP complex"/>
    <property type="evidence" value="ECO:0007669"/>
    <property type="project" value="InterPro"/>
</dbReference>
<protein>
    <recommendedName>
        <fullName evidence="3">Vacuolar protein sorting-associated protein 54</fullName>
    </recommendedName>
</protein>
<dbReference type="InterPro" id="IPR039745">
    <property type="entry name" value="Vps54"/>
</dbReference>
<dbReference type="Gene3D" id="6.10.250.860">
    <property type="match status" value="1"/>
</dbReference>
<evidence type="ECO:0000313" key="11">
    <source>
        <dbReference type="EMBL" id="KDN53271.1"/>
    </source>
</evidence>
<keyword evidence="6" id="KW-0333">Golgi apparatus</keyword>
<feature type="region of interest" description="Disordered" evidence="8">
    <location>
        <begin position="174"/>
        <end position="206"/>
    </location>
</feature>
<evidence type="ECO:0000256" key="3">
    <source>
        <dbReference type="ARBA" id="ARBA00017665"/>
    </source>
</evidence>
<sequence length="1136" mass="124739">MLRASEYGSPTDSVGSPKRGQASAASRSGRPIHRVAGGATAADAEMAGVHDSDDAITETGSVSGSTVQGSIIDSRLGSATGRGRLLSFDGIALADLTNAPGVALTGFNAISTVLNHPTKRSNPIDPKSSRYPLLPISYSELPTARKSDHAAYLEQIRSEWDRFVRSQRLGARGKARLGDGDDLASEDGHQERAQDPMLDAPESSAAGTSRFSIDVASLRSEAQSPTRLTSRKRLPSLESVPKVYFQDGFSLSSPNVFGSVVEHSTASEKSNANARNEDGDAVTYEPGLNQILQEKLSYYSDVIEQHLIVEIGARSSSFFAALGNLQDLSAEATSCLKKVNILKEQLVAVDDRLAKKGLQLIAKQARRRELQRTSKAVQAVQELIERRSMVTLLVSHGEYEEALDLMESIRMLLRKRTSQANDHALETSDTDDIDFSKVPAVASIISGFANHHDHIASALQQDLLHILSKELTERVMPAEPVSQDVNMRDPKALRAHKSKSINLSLSIAAGKLSAKRSWGLCEENNETSEEIAKVLPRPPAPLNEIDELLRKRISSLSDELLRKRISSLIFGLVRTKGVERALAAYRDVAFSAIREAVKGHLVTAHAQLYSLLTRDEALTEEMLDADDAARRLRDMPHMDFLEMGHTFFQALLDYLGGINAQTRVILSLLHDMAHEGEQEPNSPSGTSTPNGDAKMGQYDMPEGVSHALPSAARELLHSAGELSHACVSRFISIRAKQHTSLTLRDFLAVFQLCWSFVLCSELICRRMIMGLRGTVLNQAKSFLVSFHHMRVAAAAKAVEEEKWDQVDVDAALQVEIERIVNSATEDQPEFIVSTEEDEDAVIISGLPSTDSSDKQQTNGSSSKEPHAEANGTVAGFKTLRIENRDFCVVKASLDMLSQLGEYIRVIVNLPLLTTEAMTRVVEFLKQFNSRTCQVVLGAGAMRSAGLKNITAKHLALASQSLSVVIALIPYIRETVRRHLTARQAVMLTEFDKLKRDYQEHQYEIHAKLVAIMSDRLSVHCKALRGINWNAEASGAEPKVNKYMLDLVKETSLLYKVLYRYLPTQTIDGVMSQVLAAIDKRTAAAFLSLEIRNEGARARMVFDIEHLNSKMGSLKSLTWSGLVSHRSNVASYVRGLI</sequence>
<dbReference type="GO" id="GO:0005829">
    <property type="term" value="C:cytosol"/>
    <property type="evidence" value="ECO:0007669"/>
    <property type="project" value="GOC"/>
</dbReference>
<dbReference type="AlphaFoldDB" id="A0A066WHI3"/>
<feature type="region of interest" description="Disordered" evidence="8">
    <location>
        <begin position="1"/>
        <end position="33"/>
    </location>
</feature>